<protein>
    <submittedName>
        <fullName evidence="2">Uncharacterized protein</fullName>
    </submittedName>
</protein>
<evidence type="ECO:0000313" key="2">
    <source>
        <dbReference type="EMBL" id="KAF3519664.1"/>
    </source>
</evidence>
<sequence>MGEGEGKALATQTTSLKSTEHEAIRRSDIDALIKALKDNGNSFGNPLGYFLAAYRLPLANDQMHTDYRSYSLSEKSQDDDKRHESEEATNHDHGGGGENPRQMHKKKKSLELMIRVKKKRYMYLKKRNVYLRVRAKRGLKERNKKY</sequence>
<dbReference type="Proteomes" id="UP000266723">
    <property type="component" value="Unassembled WGS sequence"/>
</dbReference>
<proteinExistence type="predicted"/>
<evidence type="ECO:0000313" key="3">
    <source>
        <dbReference type="Proteomes" id="UP000266723"/>
    </source>
</evidence>
<dbReference type="EMBL" id="QGKV02001556">
    <property type="protein sequence ID" value="KAF3519664.1"/>
    <property type="molecule type" value="Genomic_DNA"/>
</dbReference>
<keyword evidence="3" id="KW-1185">Reference proteome</keyword>
<comment type="caution">
    <text evidence="2">The sequence shown here is derived from an EMBL/GenBank/DDBJ whole genome shotgun (WGS) entry which is preliminary data.</text>
</comment>
<name>A0ABQ7B0G7_BRACR</name>
<gene>
    <name evidence="2" type="ORF">DY000_02060125</name>
</gene>
<organism evidence="2 3">
    <name type="scientific">Brassica cretica</name>
    <name type="common">Mustard</name>
    <dbReference type="NCBI Taxonomy" id="69181"/>
    <lineage>
        <taxon>Eukaryota</taxon>
        <taxon>Viridiplantae</taxon>
        <taxon>Streptophyta</taxon>
        <taxon>Embryophyta</taxon>
        <taxon>Tracheophyta</taxon>
        <taxon>Spermatophyta</taxon>
        <taxon>Magnoliopsida</taxon>
        <taxon>eudicotyledons</taxon>
        <taxon>Gunneridae</taxon>
        <taxon>Pentapetalae</taxon>
        <taxon>rosids</taxon>
        <taxon>malvids</taxon>
        <taxon>Brassicales</taxon>
        <taxon>Brassicaceae</taxon>
        <taxon>Brassiceae</taxon>
        <taxon>Brassica</taxon>
    </lineage>
</organism>
<reference evidence="2 3" key="1">
    <citation type="journal article" date="2020" name="BMC Genomics">
        <title>Intraspecific diversification of the crop wild relative Brassica cretica Lam. using demographic model selection.</title>
        <authorList>
            <person name="Kioukis A."/>
            <person name="Michalopoulou V.A."/>
            <person name="Briers L."/>
            <person name="Pirintsos S."/>
            <person name="Studholme D.J."/>
            <person name="Pavlidis P."/>
            <person name="Sarris P.F."/>
        </authorList>
    </citation>
    <scope>NUCLEOTIDE SEQUENCE [LARGE SCALE GENOMIC DNA]</scope>
    <source>
        <strain evidence="3">cv. PFS-1207/04</strain>
    </source>
</reference>
<feature type="region of interest" description="Disordered" evidence="1">
    <location>
        <begin position="67"/>
        <end position="109"/>
    </location>
</feature>
<evidence type="ECO:0000256" key="1">
    <source>
        <dbReference type="SAM" id="MobiDB-lite"/>
    </source>
</evidence>
<accession>A0ABQ7B0G7</accession>
<feature type="region of interest" description="Disordered" evidence="1">
    <location>
        <begin position="1"/>
        <end position="23"/>
    </location>
</feature>
<feature type="compositionally biased region" description="Basic and acidic residues" evidence="1">
    <location>
        <begin position="75"/>
        <end position="95"/>
    </location>
</feature>